<dbReference type="AlphaFoldDB" id="E3GQA4"/>
<organism evidence="1 2">
    <name type="scientific">Eubacterium callanderi</name>
    <dbReference type="NCBI Taxonomy" id="53442"/>
    <lineage>
        <taxon>Bacteria</taxon>
        <taxon>Bacillati</taxon>
        <taxon>Bacillota</taxon>
        <taxon>Clostridia</taxon>
        <taxon>Eubacteriales</taxon>
        <taxon>Eubacteriaceae</taxon>
        <taxon>Eubacterium</taxon>
    </lineage>
</organism>
<protein>
    <submittedName>
        <fullName evidence="1">Uncharacterized protein</fullName>
    </submittedName>
</protein>
<reference key="1">
    <citation type="submission" date="2010-09" db="EMBL/GenBank/DDBJ databases">
        <authorList>
            <person name="Roh H."/>
            <person name="Ko H.-J."/>
            <person name="Kim D."/>
            <person name="Choi D.G."/>
            <person name="Park S."/>
            <person name="Kim S."/>
            <person name="Kim K.H."/>
            <person name="Chang I.S."/>
            <person name="Choi I.-G."/>
        </authorList>
    </citation>
    <scope>NUCLEOTIDE SEQUENCE</scope>
    <source>
        <strain>KIST612</strain>
    </source>
</reference>
<dbReference type="KEGG" id="elm:ELI_4211"/>
<evidence type="ECO:0000313" key="1">
    <source>
        <dbReference type="EMBL" id="ADO39153.1"/>
    </source>
</evidence>
<name>E3GQA4_9FIRM</name>
<sequence>MLNFNKAFLIRVIGILYLNTSHVKLQRFQLPRKITPIFNLNTSHVKLQQKYVILPL</sequence>
<dbReference type="EMBL" id="CP002273">
    <property type="protein sequence ID" value="ADO39153.1"/>
    <property type="molecule type" value="Genomic_DNA"/>
</dbReference>
<dbReference type="HOGENOM" id="CLU_3007515_0_0_9"/>
<accession>E3GQA4</accession>
<proteinExistence type="predicted"/>
<gene>
    <name evidence="1" type="ordered locus">ELI_4211</name>
</gene>
<keyword evidence="2" id="KW-1185">Reference proteome</keyword>
<dbReference type="Proteomes" id="UP000006873">
    <property type="component" value="Chromosome"/>
</dbReference>
<reference evidence="1 2" key="2">
    <citation type="journal article" date="2011" name="J. Bacteriol.">
        <title>Complete genome sequence of a carbon monoxide-utilizing acetogen, Eubacterium limosum KIST612.</title>
        <authorList>
            <person name="Roh H."/>
            <person name="Ko H.J."/>
            <person name="Kim D."/>
            <person name="Choi D.G."/>
            <person name="Park S."/>
            <person name="Kim S."/>
            <person name="Chang I.S."/>
            <person name="Choi I.G."/>
        </authorList>
    </citation>
    <scope>NUCLEOTIDE SEQUENCE [LARGE SCALE GENOMIC DNA]</scope>
    <source>
        <strain evidence="1 2">KIST612</strain>
    </source>
</reference>
<evidence type="ECO:0000313" key="2">
    <source>
        <dbReference type="Proteomes" id="UP000006873"/>
    </source>
</evidence>